<accession>A0AAW2HCV8</accession>
<dbReference type="EMBL" id="JARGDH010000005">
    <property type="protein sequence ID" value="KAL0267520.1"/>
    <property type="molecule type" value="Genomic_DNA"/>
</dbReference>
<dbReference type="PANTHER" id="PTHR22028">
    <property type="entry name" value="SFI1 SPINDLE BODY DOMAIN-CONTAINING PROTEIN-RELATED"/>
    <property type="match status" value="1"/>
</dbReference>
<proteinExistence type="predicted"/>
<name>A0AAW2HCV8_9NEOP</name>
<keyword evidence="1" id="KW-0175">Coiled coil</keyword>
<sequence length="658" mass="79663">MHRLETRQENSDTWKDLMRAHLMSAEISQDAGERNLSPRLVMNERHKMARNNTRINHFKLFPLPKELKFVEAKKLIREENLQKLIMEKEERIAKKALVRLEQSFANHRDTVNSSLNNMEKHSKGNLDLKRSVGQAHMQRLHECSQILKNIKKIYESVHQDIQSNNDKRCGKLPKKQAGCEKLRKVTIPDENILKIENQGLPAVRSQSTHSSPKIEERKLNTTPREITPPEESQKEIEEVVVTVQTSENCNDVKVKVMEKFECKLNLLYYWKVWRKFVWRVNLDKKRKIIMVNKIDTFLGRLTNTAAERKPCKIEPKKRPISRKREMKSSESNTELDQIETELKNSAIETYDSLQKNLKNFHPKLQPKVKALSTFPPVQRRLADVEKKVYPVPEFLIRMENRYKERKQRWENIQKKKDELQAEKEKIEREREEERLRIEELKKREKLEEILERRRLRKEAEEKRNREREFIRQQIKLAQQHYTRYLMRRIGFNPWLSLIRNRQRLMEEAAELSEVMVLKKCLTYWRQYTSEQLKIKYEQADQVYNSILLRNTLRTLIIDYNESIKKFQSAVDWADAKLLEKAFENWLEWTRQERRELVRKEEIANSFYGRKLLKKWFIQWTYFPEYMKNEKEKEKRKRVWQRKVQEFLPDYQPSYVSEI</sequence>
<comment type="caution">
    <text evidence="2">The sequence shown here is derived from an EMBL/GenBank/DDBJ whole genome shotgun (WGS) entry which is preliminary data.</text>
</comment>
<dbReference type="PANTHER" id="PTHR22028:SF5">
    <property type="entry name" value="COILED-COIL DOMAIN-CONTAINING PROTEIN 191"/>
    <property type="match status" value="1"/>
</dbReference>
<feature type="coiled-coil region" evidence="1">
    <location>
        <begin position="402"/>
        <end position="472"/>
    </location>
</feature>
<dbReference type="InterPro" id="IPR052270">
    <property type="entry name" value="CACF_protein"/>
</dbReference>
<organism evidence="2">
    <name type="scientific">Menopon gallinae</name>
    <name type="common">poultry shaft louse</name>
    <dbReference type="NCBI Taxonomy" id="328185"/>
    <lineage>
        <taxon>Eukaryota</taxon>
        <taxon>Metazoa</taxon>
        <taxon>Ecdysozoa</taxon>
        <taxon>Arthropoda</taxon>
        <taxon>Hexapoda</taxon>
        <taxon>Insecta</taxon>
        <taxon>Pterygota</taxon>
        <taxon>Neoptera</taxon>
        <taxon>Paraneoptera</taxon>
        <taxon>Psocodea</taxon>
        <taxon>Troctomorpha</taxon>
        <taxon>Phthiraptera</taxon>
        <taxon>Amblycera</taxon>
        <taxon>Menoponidae</taxon>
        <taxon>Menopon</taxon>
    </lineage>
</organism>
<dbReference type="AlphaFoldDB" id="A0AAW2HCV8"/>
<evidence type="ECO:0000256" key="1">
    <source>
        <dbReference type="SAM" id="Coils"/>
    </source>
</evidence>
<reference evidence="2" key="1">
    <citation type="journal article" date="2024" name="Gigascience">
        <title>Chromosome-level genome of the poultry shaft louse Menopon gallinae provides insight into the host-switching and adaptive evolution of parasitic lice.</title>
        <authorList>
            <person name="Xu Y."/>
            <person name="Ma L."/>
            <person name="Liu S."/>
            <person name="Liang Y."/>
            <person name="Liu Q."/>
            <person name="He Z."/>
            <person name="Tian L."/>
            <person name="Duan Y."/>
            <person name="Cai W."/>
            <person name="Li H."/>
            <person name="Song F."/>
        </authorList>
    </citation>
    <scope>NUCLEOTIDE SEQUENCE</scope>
    <source>
        <strain evidence="2">Cailab_2023a</strain>
    </source>
</reference>
<evidence type="ECO:0000313" key="2">
    <source>
        <dbReference type="EMBL" id="KAL0267520.1"/>
    </source>
</evidence>
<protein>
    <submittedName>
        <fullName evidence="2">Uncharacterized protein</fullName>
    </submittedName>
</protein>
<gene>
    <name evidence="2" type="ORF">PYX00_009769</name>
</gene>